<dbReference type="Proteomes" id="UP000012249">
    <property type="component" value="Unassembled WGS sequence"/>
</dbReference>
<name>N1U2U3_9LEPT</name>
<protein>
    <submittedName>
        <fullName evidence="1">Uncharacterized protein</fullName>
    </submittedName>
</protein>
<proteinExistence type="predicted"/>
<organism evidence="1 2">
    <name type="scientific">Leptospira weilii str. Ecochallenge</name>
    <dbReference type="NCBI Taxonomy" id="1049986"/>
    <lineage>
        <taxon>Bacteria</taxon>
        <taxon>Pseudomonadati</taxon>
        <taxon>Spirochaetota</taxon>
        <taxon>Spirochaetia</taxon>
        <taxon>Leptospirales</taxon>
        <taxon>Leptospiraceae</taxon>
        <taxon>Leptospira</taxon>
    </lineage>
</organism>
<evidence type="ECO:0000313" key="1">
    <source>
        <dbReference type="EMBL" id="EMY12426.1"/>
    </source>
</evidence>
<dbReference type="EMBL" id="AHMI02000298">
    <property type="protein sequence ID" value="EMY12426.1"/>
    <property type="molecule type" value="Genomic_DNA"/>
</dbReference>
<evidence type="ECO:0000313" key="2">
    <source>
        <dbReference type="Proteomes" id="UP000012249"/>
    </source>
</evidence>
<dbReference type="AlphaFoldDB" id="N1U2U3"/>
<sequence>MEPILWQKILTVFREDTELKKLLLNRFPEPPAGIWDFLTKLEIPDDPEDLKLWLRSIQKGKA</sequence>
<comment type="caution">
    <text evidence="1">The sequence shown here is derived from an EMBL/GenBank/DDBJ whole genome shotgun (WGS) entry which is preliminary data.</text>
</comment>
<accession>N1U2U3</accession>
<reference evidence="1 2" key="1">
    <citation type="submission" date="2013-02" db="EMBL/GenBank/DDBJ databases">
        <authorList>
            <person name="Harkins D.M."/>
            <person name="Durkin A.S."/>
            <person name="Brinkac L.M."/>
            <person name="Haft D.H."/>
            <person name="Selengut J.D."/>
            <person name="Sanka R."/>
            <person name="DePew J."/>
            <person name="Purushe J."/>
            <person name="Haake D.A."/>
            <person name="Matsunaga J."/>
            <person name="Vinetz J.M."/>
            <person name="Sutton G.G."/>
            <person name="Nierman W.C."/>
            <person name="Fouts D.E."/>
        </authorList>
    </citation>
    <scope>NUCLEOTIDE SEQUENCE [LARGE SCALE GENOMIC DNA]</scope>
    <source>
        <strain evidence="1 2">Ecochallenge</strain>
    </source>
</reference>
<gene>
    <name evidence="1" type="ORF">LEP1GSC043_4072</name>
</gene>